<evidence type="ECO:0000313" key="2">
    <source>
        <dbReference type="Proteomes" id="UP000075359"/>
    </source>
</evidence>
<sequence>MEKIEKTKLGQLLQIVPDHPMIRIAHFADNGEWMTEVLADFCHEKGYEYQINCTDADFYEKTKEKYRNSENVRTVKFPLQRPRYMMQAKIYDFIFVTSEIDANMREAFVTRCHPIIKNAGNILIFLPKGEREERYDWMKLLEEHYYVATNTIDDMFEHYDVLISKKMHGWGG</sequence>
<dbReference type="STRING" id="1630136.AS592_00755"/>
<gene>
    <name evidence="1" type="ORF">AS592_00755</name>
</gene>
<keyword evidence="2" id="KW-1185">Reference proteome</keyword>
<dbReference type="RefSeq" id="WP_067332391.1">
    <property type="nucleotide sequence ID" value="NZ_LNKT01000071.1"/>
</dbReference>
<accession>A0A151CDJ8</accession>
<dbReference type="OrthoDB" id="5343550at2"/>
<evidence type="ECO:0000313" key="1">
    <source>
        <dbReference type="EMBL" id="KYJ85600.1"/>
    </source>
</evidence>
<evidence type="ECO:0008006" key="3">
    <source>
        <dbReference type="Google" id="ProtNLM"/>
    </source>
</evidence>
<proteinExistence type="predicted"/>
<dbReference type="AlphaFoldDB" id="A0A151CDJ8"/>
<protein>
    <recommendedName>
        <fullName evidence="3">Methyltransferase domain-containing protein</fullName>
    </recommendedName>
</protein>
<comment type="caution">
    <text evidence="1">The sequence shown here is derived from an EMBL/GenBank/DDBJ whole genome shotgun (WGS) entry which is preliminary data.</text>
</comment>
<organism evidence="1 2">
    <name type="scientific">Sulfurovum riftiae</name>
    <dbReference type="NCBI Taxonomy" id="1630136"/>
    <lineage>
        <taxon>Bacteria</taxon>
        <taxon>Pseudomonadati</taxon>
        <taxon>Campylobacterota</taxon>
        <taxon>Epsilonproteobacteria</taxon>
        <taxon>Campylobacterales</taxon>
        <taxon>Sulfurovaceae</taxon>
        <taxon>Sulfurovum</taxon>
    </lineage>
</organism>
<reference evidence="1 2" key="1">
    <citation type="submission" date="2015-11" db="EMBL/GenBank/DDBJ databases">
        <title>Draft genome of Sulfurovum riftiae 1812E, a member of the Epsilonproteobacteria isolated from the tube of the deep-sea hydrothermal vent tubewom Riftia pachyptila.</title>
        <authorList>
            <person name="Vetriani C."/>
            <person name="Giovannelli D."/>
        </authorList>
    </citation>
    <scope>NUCLEOTIDE SEQUENCE [LARGE SCALE GENOMIC DNA]</scope>
    <source>
        <strain evidence="1 2">1812E</strain>
    </source>
</reference>
<dbReference type="Proteomes" id="UP000075359">
    <property type="component" value="Unassembled WGS sequence"/>
</dbReference>
<dbReference type="EMBL" id="LNKT01000071">
    <property type="protein sequence ID" value="KYJ85600.1"/>
    <property type="molecule type" value="Genomic_DNA"/>
</dbReference>
<name>A0A151CDJ8_9BACT</name>